<dbReference type="Gene3D" id="1.10.260.130">
    <property type="match status" value="1"/>
</dbReference>
<dbReference type="Pfam" id="PF03583">
    <property type="entry name" value="LIP"/>
    <property type="match status" value="1"/>
</dbReference>
<evidence type="ECO:0000313" key="9">
    <source>
        <dbReference type="Proteomes" id="UP000053664"/>
    </source>
</evidence>
<dbReference type="GO" id="GO:0004806">
    <property type="term" value="F:triacylglycerol lipase activity"/>
    <property type="evidence" value="ECO:0007669"/>
    <property type="project" value="UniProtKB-EC"/>
</dbReference>
<dbReference type="PANTHER" id="PTHR34853:SF1">
    <property type="entry name" value="LIPASE 5"/>
    <property type="match status" value="1"/>
</dbReference>
<dbReference type="GeneID" id="19317710"/>
<comment type="catalytic activity">
    <reaction evidence="1">
        <text>a triacylglycerol + H2O = a diacylglycerol + a fatty acid + H(+)</text>
        <dbReference type="Rhea" id="RHEA:12044"/>
        <dbReference type="ChEBI" id="CHEBI:15377"/>
        <dbReference type="ChEBI" id="CHEBI:15378"/>
        <dbReference type="ChEBI" id="CHEBI:17855"/>
        <dbReference type="ChEBI" id="CHEBI:18035"/>
        <dbReference type="ChEBI" id="CHEBI:28868"/>
        <dbReference type="EC" id="3.1.1.3"/>
    </reaction>
</comment>
<evidence type="ECO:0000256" key="1">
    <source>
        <dbReference type="ARBA" id="ARBA00001024"/>
    </source>
</evidence>
<keyword evidence="7" id="KW-0443">Lipid metabolism</keyword>
<evidence type="ECO:0000256" key="5">
    <source>
        <dbReference type="ARBA" id="ARBA00022801"/>
    </source>
</evidence>
<dbReference type="KEGG" id="pfp:PFL1_03602"/>
<keyword evidence="6" id="KW-0442">Lipid degradation</keyword>
<dbReference type="OrthoDB" id="2373480at2759"/>
<evidence type="ECO:0000256" key="3">
    <source>
        <dbReference type="ARBA" id="ARBA00013279"/>
    </source>
</evidence>
<proteinExistence type="predicted"/>
<evidence type="ECO:0000313" key="8">
    <source>
        <dbReference type="EMBL" id="EPQ28799.1"/>
    </source>
</evidence>
<dbReference type="InterPro" id="IPR005152">
    <property type="entry name" value="Lipase_secreted"/>
</dbReference>
<dbReference type="RefSeq" id="XP_007879312.1">
    <property type="nucleotide sequence ID" value="XM_007881121.1"/>
</dbReference>
<evidence type="ECO:0000256" key="7">
    <source>
        <dbReference type="ARBA" id="ARBA00023098"/>
    </source>
</evidence>
<dbReference type="AlphaFoldDB" id="A0A061H8K8"/>
<dbReference type="HOGENOM" id="CLU_029538_5_0_1"/>
<gene>
    <name evidence="8" type="ORF">PFL1_03602</name>
</gene>
<dbReference type="Gene3D" id="3.40.50.1820">
    <property type="entry name" value="alpha/beta hydrolase"/>
    <property type="match status" value="1"/>
</dbReference>
<organism evidence="8 9">
    <name type="scientific">Pseudozyma flocculosa PF-1</name>
    <dbReference type="NCBI Taxonomy" id="1277687"/>
    <lineage>
        <taxon>Eukaryota</taxon>
        <taxon>Fungi</taxon>
        <taxon>Dikarya</taxon>
        <taxon>Basidiomycota</taxon>
        <taxon>Ustilaginomycotina</taxon>
        <taxon>Ustilaginomycetes</taxon>
        <taxon>Ustilaginales</taxon>
        <taxon>Ustilaginaceae</taxon>
        <taxon>Pseudozyma</taxon>
    </lineage>
</organism>
<name>A0A061H8K8_9BASI</name>
<dbReference type="InterPro" id="IPR029058">
    <property type="entry name" value="AB_hydrolase_fold"/>
</dbReference>
<dbReference type="EC" id="3.1.1.3" evidence="3"/>
<reference evidence="8 9" key="1">
    <citation type="journal article" date="2013" name="Plant Cell">
        <title>The transition from a phytopathogenic smut ancestor to an anamorphic biocontrol agent deciphered by comparative whole-genome analysis.</title>
        <authorList>
            <person name="Lefebvre F."/>
            <person name="Joly D.L."/>
            <person name="Labbe C."/>
            <person name="Teichmann B."/>
            <person name="Linning R."/>
            <person name="Belzile F."/>
            <person name="Bakkeren G."/>
            <person name="Belanger R.R."/>
        </authorList>
    </citation>
    <scope>NUCLEOTIDE SEQUENCE [LARGE SCALE GENOMIC DNA]</scope>
    <source>
        <strain evidence="8 9">PF-1</strain>
    </source>
</reference>
<evidence type="ECO:0000256" key="2">
    <source>
        <dbReference type="ARBA" id="ARBA00004613"/>
    </source>
</evidence>
<dbReference type="PANTHER" id="PTHR34853">
    <property type="match status" value="1"/>
</dbReference>
<dbReference type="eggNOG" id="ENOG502S2P7">
    <property type="taxonomic scope" value="Eukaryota"/>
</dbReference>
<evidence type="ECO:0000256" key="4">
    <source>
        <dbReference type="ARBA" id="ARBA00022525"/>
    </source>
</evidence>
<sequence length="460" mass="49287">MPSKTSGTSCFSAFVSLFGGGPKISTPSKDAFYWDRPANFDTLHNGAILRSRPVDLVYFPGFQDPPLQAWQVAYKTKAQDGMTPQVTVTTIIRPSTARKDSDGAWHLLSYQSKCDSASPNCRTSYALRAGNDYKLGALSEQVFMEPCLDRGWIVLVPDYESETDAFGAGPQSAYATLDGIRAALAFADLGIADADGKVNAKVTLWGYSGGALATGWAAQKQPSYAPELPVVGASIGGVPADLNAIAVRVNKTIAAGLYIGVMAGLSNAYPELASWLDSNATPAGKKAFAAAKSTSFGVVMKDNINLDVVGTCFNASLVDPLGQKIPAQIIEENKVGLDGAAPTMPMQVYHSIHDEVVPVKTVDDLVDTWAKSGSTIEYVRDTLSEHVVLSFTGCAAAIDWIQTRFDGEPPLARPGKPRITTVFTSLESDDAKITLGAGRQSELNDLLETKYKQPNRKWWT</sequence>
<keyword evidence="4" id="KW-0964">Secreted</keyword>
<keyword evidence="5" id="KW-0378">Hydrolase</keyword>
<dbReference type="EMBL" id="KE361633">
    <property type="protein sequence ID" value="EPQ28799.1"/>
    <property type="molecule type" value="Genomic_DNA"/>
</dbReference>
<protein>
    <recommendedName>
        <fullName evidence="3">triacylglycerol lipase</fullName>
        <ecNumber evidence="3">3.1.1.3</ecNumber>
    </recommendedName>
</protein>
<dbReference type="GO" id="GO:0016042">
    <property type="term" value="P:lipid catabolic process"/>
    <property type="evidence" value="ECO:0007669"/>
    <property type="project" value="UniProtKB-KW"/>
</dbReference>
<dbReference type="Proteomes" id="UP000053664">
    <property type="component" value="Unassembled WGS sequence"/>
</dbReference>
<comment type="subcellular location">
    <subcellularLocation>
        <location evidence="2">Secreted</location>
    </subcellularLocation>
</comment>
<accession>A0A061H8K8</accession>
<evidence type="ECO:0000256" key="6">
    <source>
        <dbReference type="ARBA" id="ARBA00022963"/>
    </source>
</evidence>
<dbReference type="GO" id="GO:0005576">
    <property type="term" value="C:extracellular region"/>
    <property type="evidence" value="ECO:0007669"/>
    <property type="project" value="UniProtKB-SubCell"/>
</dbReference>
<dbReference type="SUPFAM" id="SSF53474">
    <property type="entry name" value="alpha/beta-Hydrolases"/>
    <property type="match status" value="1"/>
</dbReference>